<proteinExistence type="predicted"/>
<keyword evidence="2" id="KW-0496">Mitochondrion</keyword>
<reference evidence="2" key="1">
    <citation type="journal article" date="2022" name="Genes (Basel)">
        <title>Novel Gene Rearrangements in the Mitochondrial Genomes of Cynipoid Wasps (Hymenoptera: Cynipoidea).</title>
        <authorList>
            <person name="Shu X."/>
            <person name="Li Z."/>
            <person name="Yuan R."/>
            <person name="Tang P."/>
            <person name="Chen X."/>
        </authorList>
    </citation>
    <scope>NUCLEOTIDE SEQUENCE</scope>
</reference>
<geneLocation type="mitochondrion" evidence="2"/>
<reference evidence="2" key="2">
    <citation type="submission" date="2022-02" db="EMBL/GenBank/DDBJ databases">
        <authorList>
            <person name="Shu X.H."/>
            <person name="Li Z.K."/>
            <person name="Tang P."/>
            <person name="Chen X.X."/>
        </authorList>
    </citation>
    <scope>NUCLEOTIDE SEQUENCE</scope>
</reference>
<dbReference type="EMBL" id="OM677828">
    <property type="protein sequence ID" value="UZT67514.1"/>
    <property type="molecule type" value="Genomic_DNA"/>
</dbReference>
<keyword evidence="1" id="KW-0812">Transmembrane</keyword>
<dbReference type="AlphaFoldDB" id="A0A9E8GDI5"/>
<keyword evidence="1" id="KW-1133">Transmembrane helix</keyword>
<organism evidence="2">
    <name type="scientific">Figites sp. ZJUH 20220009</name>
    <dbReference type="NCBI Taxonomy" id="2995276"/>
    <lineage>
        <taxon>Eukaryota</taxon>
        <taxon>Metazoa</taxon>
        <taxon>Ecdysozoa</taxon>
        <taxon>Arthropoda</taxon>
        <taxon>Hexapoda</taxon>
        <taxon>Insecta</taxon>
        <taxon>Pterygota</taxon>
        <taxon>Neoptera</taxon>
        <taxon>Endopterygota</taxon>
        <taxon>Hymenoptera</taxon>
        <taxon>Apocrita</taxon>
        <taxon>Proctotrupomorpha</taxon>
        <taxon>Cynipoidea</taxon>
        <taxon>Figitidae</taxon>
        <taxon>Figitinae</taxon>
    </lineage>
</organism>
<feature type="transmembrane region" description="Helical" evidence="1">
    <location>
        <begin position="6"/>
        <end position="30"/>
    </location>
</feature>
<protein>
    <submittedName>
        <fullName evidence="2">ATP synthase F0 subunit 8</fullName>
    </submittedName>
</protein>
<evidence type="ECO:0000313" key="2">
    <source>
        <dbReference type="EMBL" id="UZT67514.1"/>
    </source>
</evidence>
<sequence length="50" mass="6482">MPQMKPMYWLVMLMYFVFSYYFILIILYYFKTYEITSKIIKKLKNFKFKW</sequence>
<evidence type="ECO:0000256" key="1">
    <source>
        <dbReference type="SAM" id="Phobius"/>
    </source>
</evidence>
<accession>A0A9E8GDI5</accession>
<name>A0A9E8GDI5_9HYME</name>
<keyword evidence="1" id="KW-0472">Membrane</keyword>
<gene>
    <name evidence="2" type="primary">atp8</name>
</gene>